<proteinExistence type="inferred from homology"/>
<reference evidence="9" key="2">
    <citation type="submission" date="2021-04" db="EMBL/GenBank/DDBJ databases">
        <authorList>
            <person name="Gilroy R."/>
        </authorList>
    </citation>
    <scope>NUCLEOTIDE SEQUENCE</scope>
    <source>
        <strain evidence="9">ChiBcec1-1630</strain>
    </source>
</reference>
<dbReference type="GO" id="GO:0055085">
    <property type="term" value="P:transmembrane transport"/>
    <property type="evidence" value="ECO:0007669"/>
    <property type="project" value="InterPro"/>
</dbReference>
<feature type="domain" description="ABC transmembrane type-1" evidence="8">
    <location>
        <begin position="79"/>
        <end position="267"/>
    </location>
</feature>
<dbReference type="PROSITE" id="PS50928">
    <property type="entry name" value="ABC_TM1"/>
    <property type="match status" value="1"/>
</dbReference>
<keyword evidence="5 7" id="KW-1133">Transmembrane helix</keyword>
<evidence type="ECO:0000256" key="1">
    <source>
        <dbReference type="ARBA" id="ARBA00004651"/>
    </source>
</evidence>
<dbReference type="SUPFAM" id="SSF161098">
    <property type="entry name" value="MetI-like"/>
    <property type="match status" value="1"/>
</dbReference>
<comment type="subcellular location">
    <subcellularLocation>
        <location evidence="1 7">Cell membrane</location>
        <topology evidence="1 7">Multi-pass membrane protein</topology>
    </subcellularLocation>
</comment>
<feature type="transmembrane region" description="Helical" evidence="7">
    <location>
        <begin position="21"/>
        <end position="42"/>
    </location>
</feature>
<evidence type="ECO:0000256" key="2">
    <source>
        <dbReference type="ARBA" id="ARBA00022448"/>
    </source>
</evidence>
<dbReference type="CDD" id="cd06261">
    <property type="entry name" value="TM_PBP2"/>
    <property type="match status" value="1"/>
</dbReference>
<dbReference type="InterPro" id="IPR035906">
    <property type="entry name" value="MetI-like_sf"/>
</dbReference>
<dbReference type="Proteomes" id="UP000823922">
    <property type="component" value="Unassembled WGS sequence"/>
</dbReference>
<evidence type="ECO:0000256" key="6">
    <source>
        <dbReference type="ARBA" id="ARBA00023136"/>
    </source>
</evidence>
<comment type="caution">
    <text evidence="9">The sequence shown here is derived from an EMBL/GenBank/DDBJ whole genome shotgun (WGS) entry which is preliminary data.</text>
</comment>
<evidence type="ECO:0000256" key="7">
    <source>
        <dbReference type="RuleBase" id="RU363032"/>
    </source>
</evidence>
<dbReference type="PANTHER" id="PTHR43744">
    <property type="entry name" value="ABC TRANSPORTER PERMEASE PROTEIN MG189-RELATED-RELATED"/>
    <property type="match status" value="1"/>
</dbReference>
<dbReference type="InterPro" id="IPR000515">
    <property type="entry name" value="MetI-like"/>
</dbReference>
<feature type="transmembrane region" description="Helical" evidence="7">
    <location>
        <begin position="147"/>
        <end position="167"/>
    </location>
</feature>
<feature type="transmembrane region" description="Helical" evidence="7">
    <location>
        <begin position="114"/>
        <end position="135"/>
    </location>
</feature>
<evidence type="ECO:0000256" key="5">
    <source>
        <dbReference type="ARBA" id="ARBA00022989"/>
    </source>
</evidence>
<organism evidence="9 10">
    <name type="scientific">Candidatus Eisenbergiella intestinigallinarum</name>
    <dbReference type="NCBI Taxonomy" id="2838549"/>
    <lineage>
        <taxon>Bacteria</taxon>
        <taxon>Bacillati</taxon>
        <taxon>Bacillota</taxon>
        <taxon>Clostridia</taxon>
        <taxon>Lachnospirales</taxon>
        <taxon>Lachnospiraceae</taxon>
        <taxon>Eisenbergiella</taxon>
    </lineage>
</organism>
<keyword evidence="6 7" id="KW-0472">Membrane</keyword>
<name>A0A9D2QFX2_9FIRM</name>
<comment type="similarity">
    <text evidence="7">Belongs to the binding-protein-dependent transport system permease family.</text>
</comment>
<evidence type="ECO:0000313" key="10">
    <source>
        <dbReference type="Proteomes" id="UP000823922"/>
    </source>
</evidence>
<dbReference type="AlphaFoldDB" id="A0A9D2QFX2"/>
<dbReference type="EMBL" id="DWVS01000055">
    <property type="protein sequence ID" value="HJC86870.1"/>
    <property type="molecule type" value="Genomic_DNA"/>
</dbReference>
<dbReference type="PANTHER" id="PTHR43744:SF9">
    <property type="entry name" value="POLYGALACTURONAN_RHAMNOGALACTURONAN TRANSPORT SYSTEM PERMEASE PROTEIN YTCP"/>
    <property type="match status" value="1"/>
</dbReference>
<keyword evidence="4 7" id="KW-0812">Transmembrane</keyword>
<evidence type="ECO:0000256" key="3">
    <source>
        <dbReference type="ARBA" id="ARBA00022475"/>
    </source>
</evidence>
<evidence type="ECO:0000313" key="9">
    <source>
        <dbReference type="EMBL" id="HJC86870.1"/>
    </source>
</evidence>
<gene>
    <name evidence="9" type="ORF">H9926_02510</name>
</gene>
<feature type="transmembrane region" description="Helical" evidence="7">
    <location>
        <begin position="78"/>
        <end position="102"/>
    </location>
</feature>
<keyword evidence="2 7" id="KW-0813">Transport</keyword>
<accession>A0A9D2QFX2</accession>
<dbReference type="Pfam" id="PF00528">
    <property type="entry name" value="BPD_transp_1"/>
    <property type="match status" value="1"/>
</dbReference>
<sequence>MSKSRNKAIAAKEKTSPWVHLFFILFGLACLIPFLVIVSASFSDEMDLARYGFGLIPKKFDLTAYAYLFENPRTIINAYLVTIFITVVGTFLGTLFITMVAFTLARKNFRFRSLLTAYIFFPTLFSGGLVSSYLINTQYLHLRDNLLALILPSLINVFHVIMVRTFFMQLPESLFEAAKMDGASEYMLFFKIALPLSKPVIATVAFLGALSKWNEWYNAMLYIRNEDLVPLQYMLQRMMMSIQSLLNAMQSVPTMVDITSLPGENLRMAMLVVAIGPMMLVFPFFQKYFVKGMTVGAVKG</sequence>
<evidence type="ECO:0000256" key="4">
    <source>
        <dbReference type="ARBA" id="ARBA00022692"/>
    </source>
</evidence>
<reference evidence="9" key="1">
    <citation type="journal article" date="2021" name="PeerJ">
        <title>Extensive microbial diversity within the chicken gut microbiome revealed by metagenomics and culture.</title>
        <authorList>
            <person name="Gilroy R."/>
            <person name="Ravi A."/>
            <person name="Getino M."/>
            <person name="Pursley I."/>
            <person name="Horton D.L."/>
            <person name="Alikhan N.F."/>
            <person name="Baker D."/>
            <person name="Gharbi K."/>
            <person name="Hall N."/>
            <person name="Watson M."/>
            <person name="Adriaenssens E.M."/>
            <person name="Foster-Nyarko E."/>
            <person name="Jarju S."/>
            <person name="Secka A."/>
            <person name="Antonio M."/>
            <person name="Oren A."/>
            <person name="Chaudhuri R.R."/>
            <person name="La Ragione R."/>
            <person name="Hildebrand F."/>
            <person name="Pallen M.J."/>
        </authorList>
    </citation>
    <scope>NUCLEOTIDE SEQUENCE</scope>
    <source>
        <strain evidence="9">ChiBcec1-1630</strain>
    </source>
</reference>
<protein>
    <submittedName>
        <fullName evidence="9">Carbohydrate ABC transporter permease</fullName>
    </submittedName>
</protein>
<keyword evidence="3" id="KW-1003">Cell membrane</keyword>
<evidence type="ECO:0000259" key="8">
    <source>
        <dbReference type="PROSITE" id="PS50928"/>
    </source>
</evidence>
<dbReference type="PROSITE" id="PS51257">
    <property type="entry name" value="PROKAR_LIPOPROTEIN"/>
    <property type="match status" value="1"/>
</dbReference>
<dbReference type="GO" id="GO:0005886">
    <property type="term" value="C:plasma membrane"/>
    <property type="evidence" value="ECO:0007669"/>
    <property type="project" value="UniProtKB-SubCell"/>
</dbReference>
<feature type="transmembrane region" description="Helical" evidence="7">
    <location>
        <begin position="266"/>
        <end position="285"/>
    </location>
</feature>
<feature type="transmembrane region" description="Helical" evidence="7">
    <location>
        <begin position="188"/>
        <end position="210"/>
    </location>
</feature>
<dbReference type="Gene3D" id="1.10.3720.10">
    <property type="entry name" value="MetI-like"/>
    <property type="match status" value="1"/>
</dbReference>